<dbReference type="Gene3D" id="2.160.20.120">
    <property type="match status" value="1"/>
</dbReference>
<gene>
    <name evidence="2" type="ORF">SAMN05421544_106127</name>
</gene>
<dbReference type="Proteomes" id="UP000198517">
    <property type="component" value="Unassembled WGS sequence"/>
</dbReference>
<dbReference type="Pfam" id="PF10988">
    <property type="entry name" value="DUF2807"/>
    <property type="match status" value="1"/>
</dbReference>
<dbReference type="OrthoDB" id="1450320at2"/>
<proteinExistence type="predicted"/>
<dbReference type="RefSeq" id="WP_092736392.1">
    <property type="nucleotide sequence ID" value="NZ_FNAS01000006.1"/>
</dbReference>
<organism evidence="2 3">
    <name type="scientific">Riemerella columbipharyngis</name>
    <dbReference type="NCBI Taxonomy" id="1071918"/>
    <lineage>
        <taxon>Bacteria</taxon>
        <taxon>Pseudomonadati</taxon>
        <taxon>Bacteroidota</taxon>
        <taxon>Flavobacteriia</taxon>
        <taxon>Flavobacteriales</taxon>
        <taxon>Weeksellaceae</taxon>
        <taxon>Riemerella</taxon>
    </lineage>
</organism>
<dbReference type="InterPro" id="IPR021255">
    <property type="entry name" value="DUF2807"/>
</dbReference>
<evidence type="ECO:0000259" key="1">
    <source>
        <dbReference type="Pfam" id="PF10988"/>
    </source>
</evidence>
<dbReference type="EMBL" id="FNAS01000006">
    <property type="protein sequence ID" value="SDE30616.1"/>
    <property type="molecule type" value="Genomic_DNA"/>
</dbReference>
<keyword evidence="3" id="KW-1185">Reference proteome</keyword>
<reference evidence="2 3" key="1">
    <citation type="submission" date="2016-10" db="EMBL/GenBank/DDBJ databases">
        <authorList>
            <person name="de Groot N.N."/>
        </authorList>
    </citation>
    <scope>NUCLEOTIDE SEQUENCE [LARGE SCALE GENOMIC DNA]</scope>
    <source>
        <strain evidence="2 3">DSM 24015</strain>
    </source>
</reference>
<protein>
    <submittedName>
        <fullName evidence="2">Putative auto-transporter adhesin, head GIN domain</fullName>
    </submittedName>
</protein>
<name>A0A1G7BW59_9FLAO</name>
<sequence>MKYFCYIWAVFAVISCSKLKPEGKIQDKQIELSAFNKLNLVGKYRLFYVPSQQNFVDVETYSNFIDNLDINVKDSTLNITEKRETGGVDFYTVTVYTKNPLTKIAISDSVEMNVSGELDTPHLNIELKKQGKFIGAIRTPKAVVNMFQKSRANFSGVTQNATLNISDTASVIAPYWEVGNLVLHSKNENYAELSVNHELSGFVENTAKLTYYGDPVRNLKIGKQTDVVNKEKP</sequence>
<evidence type="ECO:0000313" key="2">
    <source>
        <dbReference type="EMBL" id="SDE30616.1"/>
    </source>
</evidence>
<feature type="domain" description="Putative auto-transporter adhesin head GIN" evidence="1">
    <location>
        <begin position="34"/>
        <end position="215"/>
    </location>
</feature>
<dbReference type="AlphaFoldDB" id="A0A1G7BW59"/>
<accession>A0A1G7BW59</accession>
<evidence type="ECO:0000313" key="3">
    <source>
        <dbReference type="Proteomes" id="UP000198517"/>
    </source>
</evidence>
<dbReference type="STRING" id="1071918.SAMN05421544_106127"/>
<dbReference type="PROSITE" id="PS51257">
    <property type="entry name" value="PROKAR_LIPOPROTEIN"/>
    <property type="match status" value="1"/>
</dbReference>